<feature type="transmembrane region" description="Helical" evidence="6">
    <location>
        <begin position="12"/>
        <end position="34"/>
    </location>
</feature>
<dbReference type="GO" id="GO:0022857">
    <property type="term" value="F:transmembrane transporter activity"/>
    <property type="evidence" value="ECO:0007669"/>
    <property type="project" value="InterPro"/>
</dbReference>
<dbReference type="RefSeq" id="WP_305111416.1">
    <property type="nucleotide sequence ID" value="NZ_JAUTIX010000004.1"/>
</dbReference>
<dbReference type="AlphaFoldDB" id="A0AA90NHT3"/>
<feature type="transmembrane region" description="Helical" evidence="6">
    <location>
        <begin position="214"/>
        <end position="231"/>
    </location>
</feature>
<feature type="transmembrane region" description="Helical" evidence="6">
    <location>
        <begin position="318"/>
        <end position="337"/>
    </location>
</feature>
<name>A0AA90NHT3_9ACTN</name>
<evidence type="ECO:0000256" key="2">
    <source>
        <dbReference type="ARBA" id="ARBA00022448"/>
    </source>
</evidence>
<feature type="transmembrane region" description="Helical" evidence="6">
    <location>
        <begin position="107"/>
        <end position="125"/>
    </location>
</feature>
<dbReference type="GO" id="GO:0005886">
    <property type="term" value="C:plasma membrane"/>
    <property type="evidence" value="ECO:0007669"/>
    <property type="project" value="UniProtKB-SubCell"/>
</dbReference>
<keyword evidence="9" id="KW-1185">Reference proteome</keyword>
<dbReference type="InterPro" id="IPR020846">
    <property type="entry name" value="MFS_dom"/>
</dbReference>
<dbReference type="PANTHER" id="PTHR42718">
    <property type="entry name" value="MAJOR FACILITATOR SUPERFAMILY MULTIDRUG TRANSPORTER MFSC"/>
    <property type="match status" value="1"/>
</dbReference>
<dbReference type="Proteomes" id="UP001178281">
    <property type="component" value="Unassembled WGS sequence"/>
</dbReference>
<organism evidence="8 9">
    <name type="scientific">Tsukamurella strandjordii</name>
    <dbReference type="NCBI Taxonomy" id="147577"/>
    <lineage>
        <taxon>Bacteria</taxon>
        <taxon>Bacillati</taxon>
        <taxon>Actinomycetota</taxon>
        <taxon>Actinomycetes</taxon>
        <taxon>Mycobacteriales</taxon>
        <taxon>Tsukamurellaceae</taxon>
        <taxon>Tsukamurella</taxon>
    </lineage>
</organism>
<feature type="transmembrane region" description="Helical" evidence="6">
    <location>
        <begin position="471"/>
        <end position="495"/>
    </location>
</feature>
<dbReference type="SUPFAM" id="SSF103473">
    <property type="entry name" value="MFS general substrate transporter"/>
    <property type="match status" value="1"/>
</dbReference>
<dbReference type="InterPro" id="IPR036259">
    <property type="entry name" value="MFS_trans_sf"/>
</dbReference>
<keyword evidence="3 6" id="KW-0812">Transmembrane</keyword>
<dbReference type="Gene3D" id="1.20.1720.10">
    <property type="entry name" value="Multidrug resistance protein D"/>
    <property type="match status" value="1"/>
</dbReference>
<feature type="transmembrane region" description="Helical" evidence="6">
    <location>
        <begin position="374"/>
        <end position="396"/>
    </location>
</feature>
<feature type="transmembrane region" description="Helical" evidence="6">
    <location>
        <begin position="417"/>
        <end position="440"/>
    </location>
</feature>
<keyword evidence="4 6" id="KW-1133">Transmembrane helix</keyword>
<keyword evidence="5 6" id="KW-0472">Membrane</keyword>
<evidence type="ECO:0000313" key="9">
    <source>
        <dbReference type="Proteomes" id="UP001178281"/>
    </source>
</evidence>
<reference evidence="8" key="1">
    <citation type="submission" date="2023-08" db="EMBL/GenBank/DDBJ databases">
        <title>The draft genome of Tsukamurella strandjordii strain 050030.</title>
        <authorList>
            <person name="Zhao F."/>
            <person name="Feng Y."/>
            <person name="Zong Z."/>
        </authorList>
    </citation>
    <scope>NUCLEOTIDE SEQUENCE</scope>
    <source>
        <strain evidence="8">050030</strain>
    </source>
</reference>
<dbReference type="PANTHER" id="PTHR42718:SF9">
    <property type="entry name" value="MAJOR FACILITATOR SUPERFAMILY MULTIDRUG TRANSPORTER MFSC"/>
    <property type="match status" value="1"/>
</dbReference>
<dbReference type="EMBL" id="JAUTIX010000004">
    <property type="protein sequence ID" value="MDP0398579.1"/>
    <property type="molecule type" value="Genomic_DNA"/>
</dbReference>
<gene>
    <name evidence="8" type="ORF">Q7X28_11625</name>
</gene>
<comment type="caution">
    <text evidence="8">The sequence shown here is derived from an EMBL/GenBank/DDBJ whole genome shotgun (WGS) entry which is preliminary data.</text>
</comment>
<evidence type="ECO:0000256" key="1">
    <source>
        <dbReference type="ARBA" id="ARBA00004651"/>
    </source>
</evidence>
<proteinExistence type="predicted"/>
<dbReference type="CDD" id="cd17321">
    <property type="entry name" value="MFS_MMR_MDR_like"/>
    <property type="match status" value="1"/>
</dbReference>
<evidence type="ECO:0000256" key="5">
    <source>
        <dbReference type="ARBA" id="ARBA00023136"/>
    </source>
</evidence>
<feature type="transmembrane region" description="Helical" evidence="6">
    <location>
        <begin position="146"/>
        <end position="167"/>
    </location>
</feature>
<protein>
    <submittedName>
        <fullName evidence="8">MFS transporter</fullName>
    </submittedName>
</protein>
<keyword evidence="2" id="KW-0813">Transport</keyword>
<feature type="domain" description="Major facilitator superfamily (MFS) profile" evidence="7">
    <location>
        <begin position="12"/>
        <end position="499"/>
    </location>
</feature>
<evidence type="ECO:0000313" key="8">
    <source>
        <dbReference type="EMBL" id="MDP0398579.1"/>
    </source>
</evidence>
<accession>A0AA90NHT3</accession>
<dbReference type="InterPro" id="IPR011701">
    <property type="entry name" value="MFS"/>
</dbReference>
<comment type="subcellular location">
    <subcellularLocation>
        <location evidence="1">Cell membrane</location>
        <topology evidence="1">Multi-pass membrane protein</topology>
    </subcellularLocation>
</comment>
<feature type="transmembrane region" description="Helical" evidence="6">
    <location>
        <begin position="281"/>
        <end position="306"/>
    </location>
</feature>
<dbReference type="Pfam" id="PF07690">
    <property type="entry name" value="MFS_1"/>
    <property type="match status" value="1"/>
</dbReference>
<dbReference type="PROSITE" id="PS50850">
    <property type="entry name" value="MFS"/>
    <property type="match status" value="1"/>
</dbReference>
<sequence>MSSPSATASRIAMATMIGCSLVVMLDNTIITVALPTIAREFALTTAQMQWVVDAYTVVFAGMLLTAGAVADRFGKVRVLVAGIALFTVTSMVIPFVSGFLGVAGGRAVLGLAAAMVYPPTLGIVVDLATRGTDEGADRDQRRASALALWATAGGLGVACGPIVGGLLVEHFGWRSVFVMNVPLGVGAMLALWAVRSTLADATTETEEAAPIGPVSAVLSVLAIGTMVLAVIEAPADGWTSRESVNRYVIAAAVGVLFAVQQARTSRPIVPWQVFRGIQMRWGSAVIFLCFGLLFGLVFILVLYFQIVRGASPPTAGAMLLPFAAGMAVASPLGPVLGRRTEWRVPIIAGLTVMAIGFALFRSTPWEGSYWGYPFFGLLVLGVGFAVVQVPATEYIMNSVAPQQFGIGSAVNDTSRELGGAFGVAILGSVFATALASRAGLGGRGDAMGLLLEAGPDTPGSAVVLQEYFVPAMQTCLLIAIVAVAVTAACAAALLIRSRLLAKVM</sequence>
<evidence type="ECO:0000256" key="4">
    <source>
        <dbReference type="ARBA" id="ARBA00022989"/>
    </source>
</evidence>
<feature type="transmembrane region" description="Helical" evidence="6">
    <location>
        <begin position="173"/>
        <end position="194"/>
    </location>
</feature>
<dbReference type="Gene3D" id="1.20.1250.20">
    <property type="entry name" value="MFS general substrate transporter like domains"/>
    <property type="match status" value="1"/>
</dbReference>
<feature type="transmembrane region" description="Helical" evidence="6">
    <location>
        <begin position="54"/>
        <end position="71"/>
    </location>
</feature>
<feature type="transmembrane region" description="Helical" evidence="6">
    <location>
        <begin position="78"/>
        <end position="101"/>
    </location>
</feature>
<evidence type="ECO:0000259" key="7">
    <source>
        <dbReference type="PROSITE" id="PS50850"/>
    </source>
</evidence>
<evidence type="ECO:0000256" key="6">
    <source>
        <dbReference type="SAM" id="Phobius"/>
    </source>
</evidence>
<evidence type="ECO:0000256" key="3">
    <source>
        <dbReference type="ARBA" id="ARBA00022692"/>
    </source>
</evidence>
<feature type="transmembrane region" description="Helical" evidence="6">
    <location>
        <begin position="344"/>
        <end position="362"/>
    </location>
</feature>